<dbReference type="Proteomes" id="UP000183263">
    <property type="component" value="Unassembled WGS sequence"/>
</dbReference>
<sequence length="256" mass="28863">MTSRERARFALIFLIGVAFVAICTLGFIAGIIEDEPGLAKYAGLLTIYWAIHYIFLFRHRASYNGKLELEDGDLGGAPTSVIRYAPSLKFGYMLYGSVLALACGFAAYDLSPLQGHDTWLWSAIFGALALWLASLPGAYLIGTLHRGYLAFTPEGIEIQSWTRKATIPWDSILDISGGYTKKSHKEFGYPETVITVRAENVQQKYSTLIWRMNERIPRGTAVRIDYRKINSDARLVHDYVLTQAERRSNFRRQPVV</sequence>
<evidence type="ECO:0000313" key="2">
    <source>
        <dbReference type="Proteomes" id="UP000183263"/>
    </source>
</evidence>
<evidence type="ECO:0000313" key="1">
    <source>
        <dbReference type="EMBL" id="SDH47497.1"/>
    </source>
</evidence>
<protein>
    <recommendedName>
        <fullName evidence="3">PH domain-containing protein</fullName>
    </recommendedName>
</protein>
<reference evidence="1 2" key="1">
    <citation type="submission" date="2016-10" db="EMBL/GenBank/DDBJ databases">
        <authorList>
            <person name="de Groot N.N."/>
        </authorList>
    </citation>
    <scope>NUCLEOTIDE SEQUENCE [LARGE SCALE GENOMIC DNA]</scope>
    <source>
        <strain evidence="1 2">DSM 44892</strain>
    </source>
</reference>
<dbReference type="RefSeq" id="WP_072737801.1">
    <property type="nucleotide sequence ID" value="NZ_CP048813.1"/>
</dbReference>
<name>A0A1G8CPP2_9NOCA</name>
<accession>A0A1G8CPP2</accession>
<gene>
    <name evidence="1" type="ORF">SAMN05444695_10287</name>
</gene>
<dbReference type="AlphaFoldDB" id="A0A1G8CPP2"/>
<proteinExistence type="predicted"/>
<organism evidence="1 2">
    <name type="scientific">Rhodococcus triatomae</name>
    <dbReference type="NCBI Taxonomy" id="300028"/>
    <lineage>
        <taxon>Bacteria</taxon>
        <taxon>Bacillati</taxon>
        <taxon>Actinomycetota</taxon>
        <taxon>Actinomycetes</taxon>
        <taxon>Mycobacteriales</taxon>
        <taxon>Nocardiaceae</taxon>
        <taxon>Rhodococcus</taxon>
    </lineage>
</organism>
<dbReference type="EMBL" id="FNDN01000002">
    <property type="protein sequence ID" value="SDH47497.1"/>
    <property type="molecule type" value="Genomic_DNA"/>
</dbReference>
<keyword evidence="2" id="KW-1185">Reference proteome</keyword>
<evidence type="ECO:0008006" key="3">
    <source>
        <dbReference type="Google" id="ProtNLM"/>
    </source>
</evidence>